<dbReference type="AlphaFoldDB" id="A0A0E9SNN8"/>
<protein>
    <submittedName>
        <fullName evidence="1">Uncharacterized protein</fullName>
    </submittedName>
</protein>
<accession>A0A0E9SNN8</accession>
<dbReference type="EMBL" id="GBXM01065651">
    <property type="protein sequence ID" value="JAH42926.1"/>
    <property type="molecule type" value="Transcribed_RNA"/>
</dbReference>
<sequence>MAECRRTGQCLPIRGSSDSRSKCSGMSGDLDDCTGHLANSSTDTFQIYNSVKNYQGQIQPLHKLTRFANMYHGKIQSYEDERRL</sequence>
<evidence type="ECO:0000313" key="1">
    <source>
        <dbReference type="EMBL" id="JAH42926.1"/>
    </source>
</evidence>
<organism evidence="1">
    <name type="scientific">Anguilla anguilla</name>
    <name type="common">European freshwater eel</name>
    <name type="synonym">Muraena anguilla</name>
    <dbReference type="NCBI Taxonomy" id="7936"/>
    <lineage>
        <taxon>Eukaryota</taxon>
        <taxon>Metazoa</taxon>
        <taxon>Chordata</taxon>
        <taxon>Craniata</taxon>
        <taxon>Vertebrata</taxon>
        <taxon>Euteleostomi</taxon>
        <taxon>Actinopterygii</taxon>
        <taxon>Neopterygii</taxon>
        <taxon>Teleostei</taxon>
        <taxon>Anguilliformes</taxon>
        <taxon>Anguillidae</taxon>
        <taxon>Anguilla</taxon>
    </lineage>
</organism>
<name>A0A0E9SNN8_ANGAN</name>
<reference evidence="1" key="2">
    <citation type="journal article" date="2015" name="Fish Shellfish Immunol.">
        <title>Early steps in the European eel (Anguilla anguilla)-Vibrio vulnificus interaction in the gills: Role of the RtxA13 toxin.</title>
        <authorList>
            <person name="Callol A."/>
            <person name="Pajuelo D."/>
            <person name="Ebbesson L."/>
            <person name="Teles M."/>
            <person name="MacKenzie S."/>
            <person name="Amaro C."/>
        </authorList>
    </citation>
    <scope>NUCLEOTIDE SEQUENCE</scope>
</reference>
<reference evidence="1" key="1">
    <citation type="submission" date="2014-11" db="EMBL/GenBank/DDBJ databases">
        <authorList>
            <person name="Amaro Gonzalez C."/>
        </authorList>
    </citation>
    <scope>NUCLEOTIDE SEQUENCE</scope>
</reference>
<proteinExistence type="predicted"/>